<comment type="caution">
    <text evidence="1">The sequence shown here is derived from an EMBL/GenBank/DDBJ whole genome shotgun (WGS) entry which is preliminary data.</text>
</comment>
<name>A0A4C1T4E5_EUMVA</name>
<feature type="non-terminal residue" evidence="1">
    <location>
        <position position="107"/>
    </location>
</feature>
<dbReference type="Proteomes" id="UP000299102">
    <property type="component" value="Unassembled WGS sequence"/>
</dbReference>
<gene>
    <name evidence="1" type="ORF">EVAR_66942_1</name>
</gene>
<evidence type="ECO:0000313" key="2">
    <source>
        <dbReference type="Proteomes" id="UP000299102"/>
    </source>
</evidence>
<sequence length="107" mass="12417">MNINNFCRGKISCSNGKLVRCRAKLDYPADQGANEQDQKVGHRDSHSLDEAKQRQLLLHVYILCEGGISPTELVHFRVVAKLLTIRFYYNFFHRNSIKYSYLVTKIL</sequence>
<dbReference type="EMBL" id="BGZK01004451">
    <property type="protein sequence ID" value="GBP09076.1"/>
    <property type="molecule type" value="Genomic_DNA"/>
</dbReference>
<reference evidence="1 2" key="1">
    <citation type="journal article" date="2019" name="Commun. Biol.">
        <title>The bagworm genome reveals a unique fibroin gene that provides high tensile strength.</title>
        <authorList>
            <person name="Kono N."/>
            <person name="Nakamura H."/>
            <person name="Ohtoshi R."/>
            <person name="Tomita M."/>
            <person name="Numata K."/>
            <person name="Arakawa K."/>
        </authorList>
    </citation>
    <scope>NUCLEOTIDE SEQUENCE [LARGE SCALE GENOMIC DNA]</scope>
</reference>
<proteinExistence type="predicted"/>
<dbReference type="AlphaFoldDB" id="A0A4C1T4E5"/>
<evidence type="ECO:0000313" key="1">
    <source>
        <dbReference type="EMBL" id="GBP09076.1"/>
    </source>
</evidence>
<keyword evidence="2" id="KW-1185">Reference proteome</keyword>
<organism evidence="1 2">
    <name type="scientific">Eumeta variegata</name>
    <name type="common">Bagworm moth</name>
    <name type="synonym">Eumeta japonica</name>
    <dbReference type="NCBI Taxonomy" id="151549"/>
    <lineage>
        <taxon>Eukaryota</taxon>
        <taxon>Metazoa</taxon>
        <taxon>Ecdysozoa</taxon>
        <taxon>Arthropoda</taxon>
        <taxon>Hexapoda</taxon>
        <taxon>Insecta</taxon>
        <taxon>Pterygota</taxon>
        <taxon>Neoptera</taxon>
        <taxon>Endopterygota</taxon>
        <taxon>Lepidoptera</taxon>
        <taxon>Glossata</taxon>
        <taxon>Ditrysia</taxon>
        <taxon>Tineoidea</taxon>
        <taxon>Psychidae</taxon>
        <taxon>Oiketicinae</taxon>
        <taxon>Eumeta</taxon>
    </lineage>
</organism>
<protein>
    <submittedName>
        <fullName evidence="1">Uncharacterized protein</fullName>
    </submittedName>
</protein>
<accession>A0A4C1T4E5</accession>